<gene>
    <name evidence="2" type="ORF">J2T55_002583</name>
</gene>
<comment type="caution">
    <text evidence="2">The sequence shown here is derived from an EMBL/GenBank/DDBJ whole genome shotgun (WGS) entry which is preliminary data.</text>
</comment>
<evidence type="ECO:0000313" key="2">
    <source>
        <dbReference type="EMBL" id="MCS3904544.1"/>
    </source>
</evidence>
<organism evidence="2 3">
    <name type="scientific">Methylohalomonas lacus</name>
    <dbReference type="NCBI Taxonomy" id="398773"/>
    <lineage>
        <taxon>Bacteria</taxon>
        <taxon>Pseudomonadati</taxon>
        <taxon>Pseudomonadota</taxon>
        <taxon>Gammaproteobacteria</taxon>
        <taxon>Methylohalomonadales</taxon>
        <taxon>Methylohalomonadaceae</taxon>
        <taxon>Methylohalomonas</taxon>
    </lineage>
</organism>
<accession>A0AAE3HNP9</accession>
<protein>
    <recommendedName>
        <fullName evidence="4">Phosphoglycerate mutase</fullName>
    </recommendedName>
</protein>
<evidence type="ECO:0000256" key="1">
    <source>
        <dbReference type="SAM" id="SignalP"/>
    </source>
</evidence>
<evidence type="ECO:0008006" key="4">
    <source>
        <dbReference type="Google" id="ProtNLM"/>
    </source>
</evidence>
<dbReference type="Proteomes" id="UP001204445">
    <property type="component" value="Unassembled WGS sequence"/>
</dbReference>
<dbReference type="PIRSF" id="PIRSF015283">
    <property type="entry name" value="Regulatory_RpfE"/>
    <property type="match status" value="1"/>
</dbReference>
<proteinExistence type="predicted"/>
<sequence>MMPAITFIIPGFLPAPAAITAADLPACPYLQKLLARADQRPQSRDSHEYLLAQFGCPADTVAPYAALSHLADRGETRSNVLRADPVHLSAGREGVMLFDNTMLQLQADEAESLAETVRPLLTEFAAELEVAAPERWYLLCEQPIAITTQPLMQVIGRDVSDRLPTGDDRTRCRRLFNEIQMTLHEAPVNQTRERRGQLPVNSLWFWGEGDLPALGTTAFDACFSNDPLAQGLARWRDIPVRSLPANLGELLAQPAAATAQPSLLVLDNRAERFHAYQDAAGWLQFIERFEQDWAQPLYRALRRGQLSSIDILPGDSHYHCRRRHVARFWRRPSAARLTAASG</sequence>
<feature type="signal peptide" evidence="1">
    <location>
        <begin position="1"/>
        <end position="17"/>
    </location>
</feature>
<dbReference type="AlphaFoldDB" id="A0AAE3HNP9"/>
<feature type="chain" id="PRO_5042212264" description="Phosphoglycerate mutase" evidence="1">
    <location>
        <begin position="18"/>
        <end position="342"/>
    </location>
</feature>
<dbReference type="EMBL" id="JANUCT010000026">
    <property type="protein sequence ID" value="MCS3904544.1"/>
    <property type="molecule type" value="Genomic_DNA"/>
</dbReference>
<dbReference type="InterPro" id="IPR016631">
    <property type="entry name" value="Regulatory_RpfE"/>
</dbReference>
<evidence type="ECO:0000313" key="3">
    <source>
        <dbReference type="Proteomes" id="UP001204445"/>
    </source>
</evidence>
<keyword evidence="3" id="KW-1185">Reference proteome</keyword>
<keyword evidence="1" id="KW-0732">Signal</keyword>
<reference evidence="2" key="1">
    <citation type="submission" date="2022-08" db="EMBL/GenBank/DDBJ databases">
        <title>Genomic Encyclopedia of Type Strains, Phase III (KMG-III): the genomes of soil and plant-associated and newly described type strains.</title>
        <authorList>
            <person name="Whitman W."/>
        </authorList>
    </citation>
    <scope>NUCLEOTIDE SEQUENCE</scope>
    <source>
        <strain evidence="2">HMT 1</strain>
    </source>
</reference>
<name>A0AAE3HNP9_9GAMM</name>